<feature type="region of interest" description="Disordered" evidence="1">
    <location>
        <begin position="912"/>
        <end position="944"/>
    </location>
</feature>
<evidence type="ECO:0000313" key="2">
    <source>
        <dbReference type="EnsemblMetazoa" id="G33814.1:cds"/>
    </source>
</evidence>
<keyword evidence="3" id="KW-1185">Reference proteome</keyword>
<dbReference type="PANTHER" id="PTHR33480">
    <property type="entry name" value="SET DOMAIN-CONTAINING PROTEIN-RELATED"/>
    <property type="match status" value="1"/>
</dbReference>
<reference evidence="2" key="1">
    <citation type="submission" date="2022-08" db="UniProtKB">
        <authorList>
            <consortium name="EnsemblMetazoa"/>
        </authorList>
    </citation>
    <scope>IDENTIFICATION</scope>
    <source>
        <strain evidence="2">05x7-T-G4-1.051#20</strain>
    </source>
</reference>
<dbReference type="PANTHER" id="PTHR33480:SF1">
    <property type="entry name" value="TYR RECOMBINASE DOMAIN-CONTAINING PROTEIN"/>
    <property type="match status" value="1"/>
</dbReference>
<feature type="compositionally biased region" description="Basic and acidic residues" evidence="1">
    <location>
        <begin position="914"/>
        <end position="925"/>
    </location>
</feature>
<organism evidence="2 3">
    <name type="scientific">Magallana gigas</name>
    <name type="common">Pacific oyster</name>
    <name type="synonym">Crassostrea gigas</name>
    <dbReference type="NCBI Taxonomy" id="29159"/>
    <lineage>
        <taxon>Eukaryota</taxon>
        <taxon>Metazoa</taxon>
        <taxon>Spiralia</taxon>
        <taxon>Lophotrochozoa</taxon>
        <taxon>Mollusca</taxon>
        <taxon>Bivalvia</taxon>
        <taxon>Autobranchia</taxon>
        <taxon>Pteriomorphia</taxon>
        <taxon>Ostreida</taxon>
        <taxon>Ostreoidea</taxon>
        <taxon>Ostreidae</taxon>
        <taxon>Magallana</taxon>
    </lineage>
</organism>
<sequence length="1009" mass="114752">MKRLTMPKRKRVNPMDEARRFLKEDVDPPGFAVDVFEGKDPLVSKTRSLANNMTTAEENAGWQTGEDPLVSKTHSVANNMTTAEGNAGWQTGEDPLVSKTRSLANNMTTAEENAGWQTGEDPLVSKTHSLANNMTTAEGNAGWQTGEDPLVSKTRSLANNMTTAEENAGWQTGEDPLVSKTRSLANNMTTAEENAGWQTGEDPLVSKTRSLANNMTTAEKIVGWQTGEDLLVSKTRSLANNMTIAEENAGWQPGEVETSDCSKIRAKVIPVLRNGRDGPGYPVLNRCLFGSSRNWNIIIQNLKKKECLLEVSRERQAVLKTGKEIERLYDKSRFTVGDRVFCLQIVRPRKEDVTSKQKKQPSQVNSDYEEEENESEECMSNYSDDSDFVPSEEDLEDELEEEESDDLNLSDFEKDIAKTDNDCKAYLPCQFCKGFYKKSDLWKHQKTCKKTWSVNDVSIPPMRSGKLLLPVGDTKLNRLLYDHVITKMKDDQVRSTLEGDFLIMRFGHRLYEEQGHFQHRHQYIAQKMRELGRLLEILKTKHNIPCLEDSMRASNWESLVEAVKNLADFDKETQTFGIPSLALKIGFSMKKCAEDLLFFSIRNENEQQKQIADTFLQLYSCDWKTSISAKALNSLSQRKFNKTQLLPLVEDVVKMNSYLNKRAEEIKKNWTEESYAEFAKICLAQVILFNRKRSGEAERMTVKGVHDSKRGGHVDPVVKDTLSEFEKHLCKTHLRVEILGKKGRKVPVLLTKAMQTNIELLLKKRSSDSEYLFARANNSCSHYRGSDSIREFASKCGAKHADLITSTKLRKQLATLAQVLNLKENSQDILATFQGHDIRIHREFYRLPSDALELAKVSRLLHCINNGTISKYKGLDFDEIEFDKEEMVEEEDDEVDENDEDDVEQMWDQSGYDDSYHENGGEACKRTAKSSSKPVKKGPPQAPRHVWTREEKAALERQFPLEIKLGKTPGQLKCQTAINSEKTLASFSWKSIKYAVRNIITSRKRIFQK</sequence>
<proteinExistence type="predicted"/>
<dbReference type="Proteomes" id="UP000005408">
    <property type="component" value="Unassembled WGS sequence"/>
</dbReference>
<name>A0A8W8MG53_MAGGI</name>
<feature type="compositionally biased region" description="Acidic residues" evidence="1">
    <location>
        <begin position="367"/>
        <end position="377"/>
    </location>
</feature>
<accession>A0A8W8MG53</accession>
<evidence type="ECO:0000256" key="1">
    <source>
        <dbReference type="SAM" id="MobiDB-lite"/>
    </source>
</evidence>
<feature type="region of interest" description="Disordered" evidence="1">
    <location>
        <begin position="353"/>
        <end position="404"/>
    </location>
</feature>
<feature type="compositionally biased region" description="Acidic residues" evidence="1">
    <location>
        <begin position="384"/>
        <end position="404"/>
    </location>
</feature>
<dbReference type="EnsemblMetazoa" id="G33814.1">
    <property type="protein sequence ID" value="G33814.1:cds"/>
    <property type="gene ID" value="G33814"/>
</dbReference>
<protein>
    <submittedName>
        <fullName evidence="2">Uncharacterized protein</fullName>
    </submittedName>
</protein>
<dbReference type="AlphaFoldDB" id="A0A8W8MG53"/>
<evidence type="ECO:0000313" key="3">
    <source>
        <dbReference type="Proteomes" id="UP000005408"/>
    </source>
</evidence>